<sequence>MHVFLKIVAWGLIILALLLGGAEIVASLEAGEWTPQLLGQLWFMIDSSSLNLLQAVVQRYLHPVLWDPVILSVLLLPAWAVFLVPGSLLLALSLWRSRRNKPKRFLR</sequence>
<keyword evidence="1" id="KW-1133">Transmembrane helix</keyword>
<accession>A0ABQ5U149</accession>
<feature type="transmembrane region" description="Helical" evidence="1">
    <location>
        <begin position="69"/>
        <end position="95"/>
    </location>
</feature>
<reference evidence="2" key="2">
    <citation type="submission" date="2023-01" db="EMBL/GenBank/DDBJ databases">
        <title>Draft genome sequence of Sneathiella chinensis strain NBRC 103408.</title>
        <authorList>
            <person name="Sun Q."/>
            <person name="Mori K."/>
        </authorList>
    </citation>
    <scope>NUCLEOTIDE SEQUENCE</scope>
    <source>
        <strain evidence="2">NBRC 103408</strain>
    </source>
</reference>
<evidence type="ECO:0000313" key="2">
    <source>
        <dbReference type="EMBL" id="GLQ05386.1"/>
    </source>
</evidence>
<gene>
    <name evidence="2" type="ORF">GCM10007924_06070</name>
</gene>
<keyword evidence="1" id="KW-0812">Transmembrane</keyword>
<organism evidence="2 3">
    <name type="scientific">Sneathiella chinensis</name>
    <dbReference type="NCBI Taxonomy" id="349750"/>
    <lineage>
        <taxon>Bacteria</taxon>
        <taxon>Pseudomonadati</taxon>
        <taxon>Pseudomonadota</taxon>
        <taxon>Alphaproteobacteria</taxon>
        <taxon>Sneathiellales</taxon>
        <taxon>Sneathiellaceae</taxon>
        <taxon>Sneathiella</taxon>
    </lineage>
</organism>
<evidence type="ECO:0000256" key="1">
    <source>
        <dbReference type="SAM" id="Phobius"/>
    </source>
</evidence>
<keyword evidence="1" id="KW-0472">Membrane</keyword>
<protein>
    <submittedName>
        <fullName evidence="2">Uncharacterized protein</fullName>
    </submittedName>
</protein>
<keyword evidence="3" id="KW-1185">Reference proteome</keyword>
<dbReference type="Proteomes" id="UP001161409">
    <property type="component" value="Unassembled WGS sequence"/>
</dbReference>
<dbReference type="EMBL" id="BSNF01000001">
    <property type="protein sequence ID" value="GLQ05386.1"/>
    <property type="molecule type" value="Genomic_DNA"/>
</dbReference>
<evidence type="ECO:0000313" key="3">
    <source>
        <dbReference type="Proteomes" id="UP001161409"/>
    </source>
</evidence>
<name>A0ABQ5U149_9PROT</name>
<proteinExistence type="predicted"/>
<comment type="caution">
    <text evidence="2">The sequence shown here is derived from an EMBL/GenBank/DDBJ whole genome shotgun (WGS) entry which is preliminary data.</text>
</comment>
<reference evidence="2" key="1">
    <citation type="journal article" date="2014" name="Int. J. Syst. Evol. Microbiol.">
        <title>Complete genome of a new Firmicutes species belonging to the dominant human colonic microbiota ('Ruminococcus bicirculans') reveals two chromosomes and a selective capacity to utilize plant glucans.</title>
        <authorList>
            <consortium name="NISC Comparative Sequencing Program"/>
            <person name="Wegmann U."/>
            <person name="Louis P."/>
            <person name="Goesmann A."/>
            <person name="Henrissat B."/>
            <person name="Duncan S.H."/>
            <person name="Flint H.J."/>
        </authorList>
    </citation>
    <scope>NUCLEOTIDE SEQUENCE</scope>
    <source>
        <strain evidence="2">NBRC 103408</strain>
    </source>
</reference>